<sequence>MSDPKSSQRMCDWQSNSCADSAVHEFTGYKRCRKPNLHGLSWLSSDHQSAVALVL</sequence>
<gene>
    <name evidence="1" type="ORF">PLANPX_4109</name>
</gene>
<organism evidence="1 2">
    <name type="scientific">Lacipirellula parvula</name>
    <dbReference type="NCBI Taxonomy" id="2650471"/>
    <lineage>
        <taxon>Bacteria</taxon>
        <taxon>Pseudomonadati</taxon>
        <taxon>Planctomycetota</taxon>
        <taxon>Planctomycetia</taxon>
        <taxon>Pirellulales</taxon>
        <taxon>Lacipirellulaceae</taxon>
        <taxon>Lacipirellula</taxon>
    </lineage>
</organism>
<keyword evidence="2" id="KW-1185">Reference proteome</keyword>
<dbReference type="KEGG" id="lpav:PLANPX_4109"/>
<dbReference type="Proteomes" id="UP000326837">
    <property type="component" value="Chromosome"/>
</dbReference>
<reference evidence="2" key="1">
    <citation type="submission" date="2019-10" db="EMBL/GenBank/DDBJ databases">
        <title>Lacipirellula parvula gen. nov., sp. nov., representing a lineage of planctomycetes widespread in freshwater anoxic habitats, and description of the family Lacipirellulaceae.</title>
        <authorList>
            <person name="Dedysh S.N."/>
            <person name="Kulichevskaya I.S."/>
            <person name="Beletsky A.V."/>
            <person name="Rakitin A.L."/>
            <person name="Mardanov A.V."/>
            <person name="Ivanova A.A."/>
            <person name="Saltykova V.X."/>
            <person name="Rijpstra W.I.C."/>
            <person name="Sinninghe Damste J.S."/>
            <person name="Ravin N.V."/>
        </authorList>
    </citation>
    <scope>NUCLEOTIDE SEQUENCE [LARGE SCALE GENOMIC DNA]</scope>
    <source>
        <strain evidence="2">PX69</strain>
    </source>
</reference>
<evidence type="ECO:0000313" key="2">
    <source>
        <dbReference type="Proteomes" id="UP000326837"/>
    </source>
</evidence>
<dbReference type="EMBL" id="AP021861">
    <property type="protein sequence ID" value="BBO34497.1"/>
    <property type="molecule type" value="Genomic_DNA"/>
</dbReference>
<name>A0A5K7XEL1_9BACT</name>
<evidence type="ECO:0000313" key="1">
    <source>
        <dbReference type="EMBL" id="BBO34497.1"/>
    </source>
</evidence>
<dbReference type="AlphaFoldDB" id="A0A5K7XEL1"/>
<proteinExistence type="predicted"/>
<protein>
    <submittedName>
        <fullName evidence="1">Uncharacterized protein</fullName>
    </submittedName>
</protein>
<accession>A0A5K7XEL1</accession>